<reference evidence="2 3" key="1">
    <citation type="submission" date="2010-12" db="EMBL/GenBank/DDBJ databases">
        <authorList>
            <person name="Muzny D."/>
            <person name="Qin X."/>
            <person name="Deng J."/>
            <person name="Jiang H."/>
            <person name="Liu Y."/>
            <person name="Qu J."/>
            <person name="Song X.-Z."/>
            <person name="Zhang L."/>
            <person name="Thornton R."/>
            <person name="Coyle M."/>
            <person name="Francisco L."/>
            <person name="Jackson L."/>
            <person name="Javaid M."/>
            <person name="Korchina V."/>
            <person name="Kovar C."/>
            <person name="Mata R."/>
            <person name="Mathew T."/>
            <person name="Ngo R."/>
            <person name="Nguyen L."/>
            <person name="Nguyen N."/>
            <person name="Okwuonu G."/>
            <person name="Ongeri F."/>
            <person name="Pham C."/>
            <person name="Simmons D."/>
            <person name="Wilczek-Boney K."/>
            <person name="Hale W."/>
            <person name="Jakkamsetti A."/>
            <person name="Pham P."/>
            <person name="Ruth R."/>
            <person name="San Lucas F."/>
            <person name="Warren J."/>
            <person name="Zhang J."/>
            <person name="Zhao Z."/>
            <person name="Zhou C."/>
            <person name="Zhu D."/>
            <person name="Lee S."/>
            <person name="Bess C."/>
            <person name="Blankenburg K."/>
            <person name="Forbes L."/>
            <person name="Fu Q."/>
            <person name="Gubbala S."/>
            <person name="Hirani K."/>
            <person name="Jayaseelan J.C."/>
            <person name="Lara F."/>
            <person name="Munidasa M."/>
            <person name="Palculict T."/>
            <person name="Patil S."/>
            <person name="Pu L.-L."/>
            <person name="Saada N."/>
            <person name="Tang L."/>
            <person name="Weissenberger G."/>
            <person name="Zhu Y."/>
            <person name="Hemphill L."/>
            <person name="Shang Y."/>
            <person name="Youmans B."/>
            <person name="Ayvaz T."/>
            <person name="Ross M."/>
            <person name="Santibanez J."/>
            <person name="Aqrawi P."/>
            <person name="Gross S."/>
            <person name="Joshi V."/>
            <person name="Fowler G."/>
            <person name="Nazareth L."/>
            <person name="Reid J."/>
            <person name="Worley K."/>
            <person name="Petrosino J."/>
            <person name="Highlander S."/>
            <person name="Gibbs R."/>
        </authorList>
    </citation>
    <scope>NUCLEOTIDE SEQUENCE [LARGE SCALE GENOMIC DNA]</scope>
    <source>
        <strain evidence="2 3">ATCC 23263</strain>
    </source>
</reference>
<dbReference type="Gene3D" id="1.10.1760.20">
    <property type="match status" value="1"/>
</dbReference>
<dbReference type="InterPro" id="IPR010898">
    <property type="entry name" value="Hpre_diP_synth_I"/>
</dbReference>
<dbReference type="Proteomes" id="UP000004754">
    <property type="component" value="Unassembled WGS sequence"/>
</dbReference>
<feature type="transmembrane region" description="Helical" evidence="1">
    <location>
        <begin position="47"/>
        <end position="70"/>
    </location>
</feature>
<proteinExistence type="predicted"/>
<keyword evidence="1" id="KW-0812">Transmembrane</keyword>
<accession>E6MFF0</accession>
<feature type="transmembrane region" description="Helical" evidence="1">
    <location>
        <begin position="113"/>
        <end position="140"/>
    </location>
</feature>
<dbReference type="Pfam" id="PF07456">
    <property type="entry name" value="Hpre_diP_synt_I"/>
    <property type="match status" value="1"/>
</dbReference>
<dbReference type="eggNOG" id="COG4769">
    <property type="taxonomic scope" value="Bacteria"/>
</dbReference>
<dbReference type="InterPro" id="IPR014535">
    <property type="entry name" value="Hpre_diP_synt_I"/>
</dbReference>
<feature type="transmembrane region" description="Helical" evidence="1">
    <location>
        <begin position="12"/>
        <end position="35"/>
    </location>
</feature>
<dbReference type="AlphaFoldDB" id="E6MFF0"/>
<keyword evidence="1" id="KW-0472">Membrane</keyword>
<dbReference type="RefSeq" id="WP_006598157.1">
    <property type="nucleotide sequence ID" value="NZ_GL622359.1"/>
</dbReference>
<keyword evidence="3" id="KW-1185">Reference proteome</keyword>
<evidence type="ECO:0000256" key="1">
    <source>
        <dbReference type="SAM" id="Phobius"/>
    </source>
</evidence>
<sequence length="189" mass="20370">MTPSMSRTHRLVLIALLTVTAAILGYLESLLPCFIPIPGVKIGLPNIVTMISLSLFNTPIALGIAIARVLLTGFMFGSLSSILYALAGGIISCSVMGALTHTNHQRQIQGQDAPFSLIGISIIGAMTHNIGQLCIATIIVQNLRLMLLYLPFLLLIAVPIGLLTGIIARRLLPYLNRILPQKSHDKNPR</sequence>
<organism evidence="2 3">
    <name type="scientific">Pseudoramibacter alactolyticus ATCC 23263</name>
    <dbReference type="NCBI Taxonomy" id="887929"/>
    <lineage>
        <taxon>Bacteria</taxon>
        <taxon>Bacillati</taxon>
        <taxon>Bacillota</taxon>
        <taxon>Clostridia</taxon>
        <taxon>Eubacteriales</taxon>
        <taxon>Eubacteriaceae</taxon>
        <taxon>Pseudoramibacter</taxon>
    </lineage>
</organism>
<dbReference type="STRING" id="887929.HMP0721_0733"/>
<dbReference type="HOGENOM" id="CLU_108933_1_1_9"/>
<evidence type="ECO:0000313" key="2">
    <source>
        <dbReference type="EMBL" id="EFV02310.1"/>
    </source>
</evidence>
<feature type="transmembrane region" description="Helical" evidence="1">
    <location>
        <begin position="146"/>
        <end position="168"/>
    </location>
</feature>
<evidence type="ECO:0000313" key="3">
    <source>
        <dbReference type="Proteomes" id="UP000004754"/>
    </source>
</evidence>
<keyword evidence="1" id="KW-1133">Transmembrane helix</keyword>
<dbReference type="PIRSF" id="PIRSF027391">
    <property type="entry name" value="Hpre_diP_synt_I"/>
    <property type="match status" value="1"/>
</dbReference>
<name>E6MFF0_9FIRM</name>
<protein>
    <submittedName>
        <fullName evidence="2">Heptaprenyl diphosphate synthase component I</fullName>
    </submittedName>
</protein>
<dbReference type="EMBL" id="AEQN01000011">
    <property type="protein sequence ID" value="EFV02310.1"/>
    <property type="molecule type" value="Genomic_DNA"/>
</dbReference>
<gene>
    <name evidence="2" type="ORF">HMP0721_0733</name>
</gene>
<feature type="transmembrane region" description="Helical" evidence="1">
    <location>
        <begin position="82"/>
        <end position="101"/>
    </location>
</feature>
<comment type="caution">
    <text evidence="2">The sequence shown here is derived from an EMBL/GenBank/DDBJ whole genome shotgun (WGS) entry which is preliminary data.</text>
</comment>